<feature type="domain" description="Integrase zinc-binding" evidence="2">
    <location>
        <begin position="151"/>
        <end position="198"/>
    </location>
</feature>
<feature type="compositionally biased region" description="Polar residues" evidence="1">
    <location>
        <begin position="455"/>
        <end position="472"/>
    </location>
</feature>
<comment type="caution">
    <text evidence="3">The sequence shown here is derived from an EMBL/GenBank/DDBJ whole genome shotgun (WGS) entry which is preliminary data.</text>
</comment>
<dbReference type="Proteomes" id="UP000775547">
    <property type="component" value="Unassembled WGS sequence"/>
</dbReference>
<keyword evidence="4" id="KW-1185">Reference proteome</keyword>
<feature type="compositionally biased region" description="Polar residues" evidence="1">
    <location>
        <begin position="10"/>
        <end position="33"/>
    </location>
</feature>
<protein>
    <recommendedName>
        <fullName evidence="2">Integrase zinc-binding domain-containing protein</fullName>
    </recommendedName>
</protein>
<feature type="compositionally biased region" description="Low complexity" evidence="1">
    <location>
        <begin position="473"/>
        <end position="489"/>
    </location>
</feature>
<evidence type="ECO:0000256" key="1">
    <source>
        <dbReference type="SAM" id="MobiDB-lite"/>
    </source>
</evidence>
<organism evidence="3 4">
    <name type="scientific">Asterophora parasitica</name>
    <dbReference type="NCBI Taxonomy" id="117018"/>
    <lineage>
        <taxon>Eukaryota</taxon>
        <taxon>Fungi</taxon>
        <taxon>Dikarya</taxon>
        <taxon>Basidiomycota</taxon>
        <taxon>Agaricomycotina</taxon>
        <taxon>Agaricomycetes</taxon>
        <taxon>Agaricomycetidae</taxon>
        <taxon>Agaricales</taxon>
        <taxon>Tricholomatineae</taxon>
        <taxon>Lyophyllaceae</taxon>
        <taxon>Asterophora</taxon>
    </lineage>
</organism>
<dbReference type="Gene3D" id="1.10.340.70">
    <property type="match status" value="1"/>
</dbReference>
<reference evidence="3" key="1">
    <citation type="submission" date="2020-07" db="EMBL/GenBank/DDBJ databases">
        <authorList>
            <person name="Nieuwenhuis M."/>
            <person name="Van De Peppel L.J.J."/>
        </authorList>
    </citation>
    <scope>NUCLEOTIDE SEQUENCE</scope>
    <source>
        <strain evidence="3">AP01</strain>
        <tissue evidence="3">Mycelium</tissue>
    </source>
</reference>
<dbReference type="Pfam" id="PF17921">
    <property type="entry name" value="Integrase_H2C2"/>
    <property type="match status" value="1"/>
</dbReference>
<feature type="region of interest" description="Disordered" evidence="1">
    <location>
        <begin position="1"/>
        <end position="33"/>
    </location>
</feature>
<dbReference type="InterPro" id="IPR041588">
    <property type="entry name" value="Integrase_H2C2"/>
</dbReference>
<dbReference type="EMBL" id="JABCKV010000133">
    <property type="protein sequence ID" value="KAG5643126.1"/>
    <property type="molecule type" value="Genomic_DNA"/>
</dbReference>
<accession>A0A9P7KCS2</accession>
<feature type="region of interest" description="Disordered" evidence="1">
    <location>
        <begin position="231"/>
        <end position="252"/>
    </location>
</feature>
<proteinExistence type="predicted"/>
<feature type="region of interest" description="Disordered" evidence="1">
    <location>
        <begin position="455"/>
        <end position="489"/>
    </location>
</feature>
<evidence type="ECO:0000259" key="2">
    <source>
        <dbReference type="Pfam" id="PF17921"/>
    </source>
</evidence>
<sequence length="541" mass="58338">MSPDRKRTPTPCSSKPYSRQATLDTPPTNDQPQTAVVNNKLGFPTHAQYKQIEAAYLASLNSSRREKALISQELFDRIWAVLHDPDLETESSQFRFWVRRKFTFGTLKKLPEGGFTAPKPDDGSVDEAEEEEGQTVVLHEKNLVAVQDQIYDILCYSHGTCGHAGRDKTCASVRQHYTWIPKDLVARFIKACPTCIAKKCGIPNEGDQGTKNLLPNLRQYLRNISAADSDEKENVCEDTDMDSTVSRRPEPDSMADLGNRLNRVANQSAPPHCGTVQSLPMTREVSLYQGLPNGWQFRHDSFSSAQEEFLLKKGTMIPTAASTIGGRTARPRVPSIAPMTRAFTVPLAADNGTQTPLQTGDRNAELGFSPSSPLPMIPRQDSLASQIDPVLLSDDSAPVSRAATPMIPTVPILRPVLPPSITRAAAPPALNLEALGSQKAIQAFLVLRDTHSLTPESSDSFSLRGSPTGSDCSQLSSFPMSAQSSASPTSTALATPVDVVGPTMGLGLSLGDTVAKDLAEKAVSMVLSIGTEAAGTAVMVQ</sequence>
<dbReference type="OrthoDB" id="2499658at2759"/>
<feature type="compositionally biased region" description="Acidic residues" evidence="1">
    <location>
        <begin position="231"/>
        <end position="241"/>
    </location>
</feature>
<name>A0A9P7KCS2_9AGAR</name>
<dbReference type="AlphaFoldDB" id="A0A9P7KCS2"/>
<feature type="region of interest" description="Disordered" evidence="1">
    <location>
        <begin position="113"/>
        <end position="132"/>
    </location>
</feature>
<evidence type="ECO:0000313" key="4">
    <source>
        <dbReference type="Proteomes" id="UP000775547"/>
    </source>
</evidence>
<feature type="compositionally biased region" description="Acidic residues" evidence="1">
    <location>
        <begin position="123"/>
        <end position="132"/>
    </location>
</feature>
<gene>
    <name evidence="3" type="ORF">DXG03_001552</name>
</gene>
<reference evidence="3" key="2">
    <citation type="submission" date="2021-10" db="EMBL/GenBank/DDBJ databases">
        <title>Phylogenomics reveals ancestral predisposition of the termite-cultivated fungus Termitomyces towards a domesticated lifestyle.</title>
        <authorList>
            <person name="Auxier B."/>
            <person name="Grum-Grzhimaylo A."/>
            <person name="Cardenas M.E."/>
            <person name="Lodge J.D."/>
            <person name="Laessoe T."/>
            <person name="Pedersen O."/>
            <person name="Smith M.E."/>
            <person name="Kuyper T.W."/>
            <person name="Franco-Molano E.A."/>
            <person name="Baroni T.J."/>
            <person name="Aanen D.K."/>
        </authorList>
    </citation>
    <scope>NUCLEOTIDE SEQUENCE</scope>
    <source>
        <strain evidence="3">AP01</strain>
        <tissue evidence="3">Mycelium</tissue>
    </source>
</reference>
<evidence type="ECO:0000313" key="3">
    <source>
        <dbReference type="EMBL" id="KAG5643126.1"/>
    </source>
</evidence>